<protein>
    <submittedName>
        <fullName evidence="10">Facilitated trehalose transporter Tret1-like isoform X1</fullName>
    </submittedName>
</protein>
<dbReference type="RefSeq" id="XP_028140879.1">
    <property type="nucleotide sequence ID" value="XM_028285078.1"/>
</dbReference>
<keyword evidence="4" id="KW-0762">Sugar transport</keyword>
<gene>
    <name evidence="10" type="primary">LOC114334942</name>
</gene>
<dbReference type="PROSITE" id="PS00216">
    <property type="entry name" value="SUGAR_TRANSPORT_1"/>
    <property type="match status" value="1"/>
</dbReference>
<feature type="transmembrane region" description="Helical" evidence="8">
    <location>
        <begin position="471"/>
        <end position="494"/>
    </location>
</feature>
<proteinExistence type="predicted"/>
<dbReference type="GO" id="GO:0022857">
    <property type="term" value="F:transmembrane transporter activity"/>
    <property type="evidence" value="ECO:0007669"/>
    <property type="project" value="InterPro"/>
</dbReference>
<dbReference type="InterPro" id="IPR050549">
    <property type="entry name" value="MFS_Trehalose_Transporter"/>
</dbReference>
<dbReference type="InterPro" id="IPR005828">
    <property type="entry name" value="MFS_sugar_transport-like"/>
</dbReference>
<feature type="transmembrane region" description="Helical" evidence="8">
    <location>
        <begin position="337"/>
        <end position="361"/>
    </location>
</feature>
<reference evidence="10" key="1">
    <citation type="submission" date="2025-08" db="UniProtKB">
        <authorList>
            <consortium name="RefSeq"/>
        </authorList>
    </citation>
    <scope>IDENTIFICATION</scope>
    <source>
        <tissue evidence="10">Whole insect</tissue>
    </source>
</reference>
<feature type="transmembrane region" description="Helical" evidence="8">
    <location>
        <begin position="307"/>
        <end position="331"/>
    </location>
</feature>
<evidence type="ECO:0000256" key="8">
    <source>
        <dbReference type="SAM" id="Phobius"/>
    </source>
</evidence>
<dbReference type="OrthoDB" id="6696619at2759"/>
<dbReference type="InParanoid" id="A0A6P7FWI0"/>
<evidence type="ECO:0000259" key="9">
    <source>
        <dbReference type="PROSITE" id="PS50850"/>
    </source>
</evidence>
<evidence type="ECO:0000256" key="3">
    <source>
        <dbReference type="ARBA" id="ARBA00022475"/>
    </source>
</evidence>
<dbReference type="SUPFAM" id="SSF103473">
    <property type="entry name" value="MFS general substrate transporter"/>
    <property type="match status" value="1"/>
</dbReference>
<feature type="transmembrane region" description="Helical" evidence="8">
    <location>
        <begin position="406"/>
        <end position="431"/>
    </location>
</feature>
<dbReference type="PROSITE" id="PS50850">
    <property type="entry name" value="MFS"/>
    <property type="match status" value="1"/>
</dbReference>
<evidence type="ECO:0000256" key="2">
    <source>
        <dbReference type="ARBA" id="ARBA00022448"/>
    </source>
</evidence>
<dbReference type="PANTHER" id="PTHR48021:SF47">
    <property type="entry name" value="GH17672P"/>
    <property type="match status" value="1"/>
</dbReference>
<dbReference type="KEGG" id="dvv:114334942"/>
<dbReference type="AlphaFoldDB" id="A0A6P7FWI0"/>
<dbReference type="InterPro" id="IPR005829">
    <property type="entry name" value="Sugar_transporter_CS"/>
</dbReference>
<name>A0A6P7FWI0_DIAVI</name>
<keyword evidence="2" id="KW-0813">Transport</keyword>
<feature type="transmembrane region" description="Helical" evidence="8">
    <location>
        <begin position="139"/>
        <end position="156"/>
    </location>
</feature>
<feature type="domain" description="Major facilitator superfamily (MFS) profile" evidence="9">
    <location>
        <begin position="64"/>
        <end position="498"/>
    </location>
</feature>
<dbReference type="Gene3D" id="1.20.1250.20">
    <property type="entry name" value="MFS general substrate transporter like domains"/>
    <property type="match status" value="1"/>
</dbReference>
<keyword evidence="7 8" id="KW-0472">Membrane</keyword>
<evidence type="ECO:0000256" key="6">
    <source>
        <dbReference type="ARBA" id="ARBA00022989"/>
    </source>
</evidence>
<feature type="transmembrane region" description="Helical" evidence="8">
    <location>
        <begin position="443"/>
        <end position="465"/>
    </location>
</feature>
<feature type="transmembrane region" description="Helical" evidence="8">
    <location>
        <begin position="59"/>
        <end position="81"/>
    </location>
</feature>
<feature type="transmembrane region" description="Helical" evidence="8">
    <location>
        <begin position="194"/>
        <end position="217"/>
    </location>
</feature>
<dbReference type="FunFam" id="1.20.1250.20:FF:000218">
    <property type="entry name" value="facilitated trehalose transporter Tret1"/>
    <property type="match status" value="1"/>
</dbReference>
<feature type="transmembrane region" description="Helical" evidence="8">
    <location>
        <begin position="373"/>
        <end position="394"/>
    </location>
</feature>
<comment type="subcellular location">
    <subcellularLocation>
        <location evidence="1">Cell membrane</location>
        <topology evidence="1">Multi-pass membrane protein</topology>
    </subcellularLocation>
</comment>
<keyword evidence="6 8" id="KW-1133">Transmembrane helix</keyword>
<evidence type="ECO:0000256" key="1">
    <source>
        <dbReference type="ARBA" id="ARBA00004651"/>
    </source>
</evidence>
<feature type="transmembrane region" description="Helical" evidence="8">
    <location>
        <begin position="162"/>
        <end position="182"/>
    </location>
</feature>
<dbReference type="GO" id="GO:0005886">
    <property type="term" value="C:plasma membrane"/>
    <property type="evidence" value="ECO:0007669"/>
    <property type="project" value="UniProtKB-SubCell"/>
</dbReference>
<feature type="transmembrane region" description="Helical" evidence="8">
    <location>
        <begin position="108"/>
        <end position="127"/>
    </location>
</feature>
<dbReference type="Pfam" id="PF00083">
    <property type="entry name" value="Sugar_tr"/>
    <property type="match status" value="1"/>
</dbReference>
<evidence type="ECO:0000256" key="5">
    <source>
        <dbReference type="ARBA" id="ARBA00022692"/>
    </source>
</evidence>
<keyword evidence="3" id="KW-1003">Cell membrane</keyword>
<feature type="transmembrane region" description="Helical" evidence="8">
    <location>
        <begin position="223"/>
        <end position="243"/>
    </location>
</feature>
<dbReference type="PANTHER" id="PTHR48021">
    <property type="match status" value="1"/>
</dbReference>
<organism evidence="10">
    <name type="scientific">Diabrotica virgifera virgifera</name>
    <name type="common">western corn rootworm</name>
    <dbReference type="NCBI Taxonomy" id="50390"/>
    <lineage>
        <taxon>Eukaryota</taxon>
        <taxon>Metazoa</taxon>
        <taxon>Ecdysozoa</taxon>
        <taxon>Arthropoda</taxon>
        <taxon>Hexapoda</taxon>
        <taxon>Insecta</taxon>
        <taxon>Pterygota</taxon>
        <taxon>Neoptera</taxon>
        <taxon>Endopterygota</taxon>
        <taxon>Coleoptera</taxon>
        <taxon>Polyphaga</taxon>
        <taxon>Cucujiformia</taxon>
        <taxon>Chrysomeloidea</taxon>
        <taxon>Chrysomelidae</taxon>
        <taxon>Galerucinae</taxon>
        <taxon>Diabroticina</taxon>
        <taxon>Diabroticites</taxon>
        <taxon>Diabrotica</taxon>
    </lineage>
</organism>
<sequence>MICNFLFGAELMNCSNNISTNLTNCFNNIKINHFSEMVVEKFEMTEMENKAGGNKRFPWTLWFCVITADLLNVTTGLSMVWPSAVLEMLHSTDPEVNPLPEPLKPMELSIMMASSGVASLISFFVMAKISDRIGRRLSMRYLGIVYAGTFVAMGYGRRVYVYVITFFINGLAAAGIFINVSIYTGEISDDRNRALIGCLFGLMTPVGNFLGYSFAAILNSVKLFSLICTIPAIVHVVLTFFIVESPTFLVGKNKKDEAILVIKKLRHYTNISDAEKEYENIVNFNSSSNKEQKTISDLVHNPISRRALLLGFTLLSAQQFTGTNTIINYVVPIFNEAGASLSGTVISILLGLAQMVVTIVATSTVHKFGRRPLLLLSSCMCTVLLFCLTFYFYIKDVNVSIIDNIRWLPIVCVITFFVGYGLGLAPIPVVLVGELFRNEIRAVALAVVVVAQCTLTIIISFGFPIVSESLGIYTCFLVFSIGTLVCLVLIYRYVPETRGKSFQEIQDILSGLVKS</sequence>
<evidence type="ECO:0000256" key="4">
    <source>
        <dbReference type="ARBA" id="ARBA00022597"/>
    </source>
</evidence>
<accession>A0A6P7FWI0</accession>
<evidence type="ECO:0000313" key="10">
    <source>
        <dbReference type="RefSeq" id="XP_028140879.1"/>
    </source>
</evidence>
<keyword evidence="5 8" id="KW-0812">Transmembrane</keyword>
<dbReference type="InterPro" id="IPR020846">
    <property type="entry name" value="MFS_dom"/>
</dbReference>
<dbReference type="InterPro" id="IPR036259">
    <property type="entry name" value="MFS_trans_sf"/>
</dbReference>
<evidence type="ECO:0000256" key="7">
    <source>
        <dbReference type="ARBA" id="ARBA00023136"/>
    </source>
</evidence>